<reference evidence="3 4" key="1">
    <citation type="submission" date="2016-03" db="EMBL/GenBank/DDBJ databases">
        <title>Whole genome sequencing of Grifola frondosa 9006-11.</title>
        <authorList>
            <person name="Min B."/>
            <person name="Park H."/>
            <person name="Kim J.-G."/>
            <person name="Cho H."/>
            <person name="Oh Y.-L."/>
            <person name="Kong W.-S."/>
            <person name="Choi I.-G."/>
        </authorList>
    </citation>
    <scope>NUCLEOTIDE SEQUENCE [LARGE SCALE GENOMIC DNA]</scope>
    <source>
        <strain evidence="3 4">9006-11</strain>
    </source>
</reference>
<protein>
    <recommendedName>
        <fullName evidence="5">DUF1746 domain-containing protein</fullName>
    </recommendedName>
</protein>
<proteinExistence type="predicted"/>
<evidence type="ECO:0000313" key="3">
    <source>
        <dbReference type="EMBL" id="OBZ72897.1"/>
    </source>
</evidence>
<keyword evidence="4" id="KW-1185">Reference proteome</keyword>
<feature type="chain" id="PRO_5008888989" description="DUF1746 domain-containing protein" evidence="2">
    <location>
        <begin position="28"/>
        <end position="153"/>
    </location>
</feature>
<dbReference type="EMBL" id="LUGG01000007">
    <property type="protein sequence ID" value="OBZ72897.1"/>
    <property type="molecule type" value="Genomic_DNA"/>
</dbReference>
<accession>A0A1C7M8J3</accession>
<feature type="region of interest" description="Disordered" evidence="1">
    <location>
        <begin position="86"/>
        <end position="110"/>
    </location>
</feature>
<dbReference type="Proteomes" id="UP000092993">
    <property type="component" value="Unassembled WGS sequence"/>
</dbReference>
<gene>
    <name evidence="3" type="ORF">A0H81_06862</name>
</gene>
<feature type="signal peptide" evidence="2">
    <location>
        <begin position="1"/>
        <end position="27"/>
    </location>
</feature>
<feature type="region of interest" description="Disordered" evidence="1">
    <location>
        <begin position="133"/>
        <end position="153"/>
    </location>
</feature>
<feature type="compositionally biased region" description="Polar residues" evidence="1">
    <location>
        <begin position="142"/>
        <end position="153"/>
    </location>
</feature>
<evidence type="ECO:0000256" key="1">
    <source>
        <dbReference type="SAM" id="MobiDB-lite"/>
    </source>
</evidence>
<organism evidence="3 4">
    <name type="scientific">Grifola frondosa</name>
    <name type="common">Maitake</name>
    <name type="synonym">Polyporus frondosus</name>
    <dbReference type="NCBI Taxonomy" id="5627"/>
    <lineage>
        <taxon>Eukaryota</taxon>
        <taxon>Fungi</taxon>
        <taxon>Dikarya</taxon>
        <taxon>Basidiomycota</taxon>
        <taxon>Agaricomycotina</taxon>
        <taxon>Agaricomycetes</taxon>
        <taxon>Polyporales</taxon>
        <taxon>Grifolaceae</taxon>
        <taxon>Grifola</taxon>
    </lineage>
</organism>
<dbReference type="AlphaFoldDB" id="A0A1C7M8J3"/>
<keyword evidence="2" id="KW-0732">Signal</keyword>
<sequence>MAHIGTMYFLTLLSINVMNLIVWNGDGLLSNIRIFTDPITAILICRFILNLRDVDSTDANGSYSRGNVVSTRSTVLRFAGFVEPLGAPLDDARPSAVDDDYEDSDSRGATLGKLEPVMDRTWSTRMTPASAKMHRHTKPWIRTSSCSGGPSVV</sequence>
<comment type="caution">
    <text evidence="3">The sequence shown here is derived from an EMBL/GenBank/DDBJ whole genome shotgun (WGS) entry which is preliminary data.</text>
</comment>
<name>A0A1C7M8J3_GRIFR</name>
<evidence type="ECO:0008006" key="5">
    <source>
        <dbReference type="Google" id="ProtNLM"/>
    </source>
</evidence>
<dbReference type="OrthoDB" id="2756950at2759"/>
<evidence type="ECO:0000256" key="2">
    <source>
        <dbReference type="SAM" id="SignalP"/>
    </source>
</evidence>
<evidence type="ECO:0000313" key="4">
    <source>
        <dbReference type="Proteomes" id="UP000092993"/>
    </source>
</evidence>